<dbReference type="AlphaFoldDB" id="A0A6L2JCZ2"/>
<evidence type="ECO:0000256" key="3">
    <source>
        <dbReference type="SAM" id="MobiDB-lite"/>
    </source>
</evidence>
<feature type="domain" description="CCHC-type" evidence="4">
    <location>
        <begin position="311"/>
        <end position="325"/>
    </location>
</feature>
<feature type="coiled-coil region" evidence="2">
    <location>
        <begin position="390"/>
        <end position="417"/>
    </location>
</feature>
<feature type="compositionally biased region" description="Acidic residues" evidence="3">
    <location>
        <begin position="543"/>
        <end position="552"/>
    </location>
</feature>
<dbReference type="EMBL" id="BKCJ010000616">
    <property type="protein sequence ID" value="GEU34771.1"/>
    <property type="molecule type" value="Genomic_DNA"/>
</dbReference>
<accession>A0A6L2JCZ2</accession>
<keyword evidence="1" id="KW-0862">Zinc</keyword>
<dbReference type="GO" id="GO:0003676">
    <property type="term" value="F:nucleic acid binding"/>
    <property type="evidence" value="ECO:0007669"/>
    <property type="project" value="InterPro"/>
</dbReference>
<dbReference type="PROSITE" id="PS50158">
    <property type="entry name" value="ZF_CCHC"/>
    <property type="match status" value="1"/>
</dbReference>
<organism evidence="5">
    <name type="scientific">Tanacetum cinerariifolium</name>
    <name type="common">Dalmatian daisy</name>
    <name type="synonym">Chrysanthemum cinerariifolium</name>
    <dbReference type="NCBI Taxonomy" id="118510"/>
    <lineage>
        <taxon>Eukaryota</taxon>
        <taxon>Viridiplantae</taxon>
        <taxon>Streptophyta</taxon>
        <taxon>Embryophyta</taxon>
        <taxon>Tracheophyta</taxon>
        <taxon>Spermatophyta</taxon>
        <taxon>Magnoliopsida</taxon>
        <taxon>eudicotyledons</taxon>
        <taxon>Gunneridae</taxon>
        <taxon>Pentapetalae</taxon>
        <taxon>asterids</taxon>
        <taxon>campanulids</taxon>
        <taxon>Asterales</taxon>
        <taxon>Asteraceae</taxon>
        <taxon>Asteroideae</taxon>
        <taxon>Anthemideae</taxon>
        <taxon>Anthemidinae</taxon>
        <taxon>Tanacetum</taxon>
    </lineage>
</organism>
<dbReference type="GO" id="GO:0008270">
    <property type="term" value="F:zinc ion binding"/>
    <property type="evidence" value="ECO:0007669"/>
    <property type="project" value="UniProtKB-KW"/>
</dbReference>
<feature type="region of interest" description="Disordered" evidence="3">
    <location>
        <begin position="516"/>
        <end position="588"/>
    </location>
</feature>
<dbReference type="SUPFAM" id="SSF57756">
    <property type="entry name" value="Retrovirus zinc finger-like domains"/>
    <property type="match status" value="1"/>
</dbReference>
<evidence type="ECO:0000259" key="4">
    <source>
        <dbReference type="PROSITE" id="PS50158"/>
    </source>
</evidence>
<comment type="caution">
    <text evidence="5">The sequence shown here is derived from an EMBL/GenBank/DDBJ whole genome shotgun (WGS) entry which is preliminary data.</text>
</comment>
<feature type="compositionally biased region" description="Basic and acidic residues" evidence="3">
    <location>
        <begin position="553"/>
        <end position="565"/>
    </location>
</feature>
<keyword evidence="1" id="KW-0863">Zinc-finger</keyword>
<dbReference type="Pfam" id="PF14223">
    <property type="entry name" value="Retrotran_gag_2"/>
    <property type="match status" value="1"/>
</dbReference>
<evidence type="ECO:0000313" key="5">
    <source>
        <dbReference type="EMBL" id="GEU34771.1"/>
    </source>
</evidence>
<proteinExistence type="predicted"/>
<protein>
    <recommendedName>
        <fullName evidence="4">CCHC-type domain-containing protein</fullName>
    </recommendedName>
</protein>
<feature type="compositionally biased region" description="Basic and acidic residues" evidence="3">
    <location>
        <begin position="524"/>
        <end position="534"/>
    </location>
</feature>
<keyword evidence="1" id="KW-0479">Metal-binding</keyword>
<reference evidence="5" key="1">
    <citation type="journal article" date="2019" name="Sci. Rep.">
        <title>Draft genome of Tanacetum cinerariifolium, the natural source of mosquito coil.</title>
        <authorList>
            <person name="Yamashiro T."/>
            <person name="Shiraishi A."/>
            <person name="Satake H."/>
            <person name="Nakayama K."/>
        </authorList>
    </citation>
    <scope>NUCLEOTIDE SEQUENCE</scope>
</reference>
<dbReference type="Pfam" id="PF00098">
    <property type="entry name" value="zf-CCHC"/>
    <property type="match status" value="1"/>
</dbReference>
<sequence length="927" mass="106109">MEAQPEITQNISLVKLPMLKTGDYVLWSMRMEQYLTHTDYALWEVIINGDSPVPKPLAVGTVVPPKTKAQKLARKNKFKAKSTLLLAIPDEHLLKFHSIKDAKSLWEAIKISFGGNKESKKMHKTILKQQYKNFVASRSEGMDKTYDMFQKLISQLELNGEVISQEDANMNLLRSLPLTWNNIRLIMRNKPDIETLSMDVLYNNFKVYEAEIKGQSSSGSNSHNVAFVSFKNTSSINETVTAAHDIVAVGSNKQPYASSYADDVMFSFFASQSNTLQLDNEDLEQIDTNDLEEIDLKWQESVGFDKTKLECYNCQKIGHFAIECRAPRNQGNRSAHNERRVFPVETLASTLVVQDGLGGYDWSYQAKEGPTDFALMSHSSDIANLSNFELEETIKEKDDLKEKLTKFEESSKNLTKLINSQMSENDKTGLGYDSKLSKNEMPKCEIFETASDSSVSEIDENNNQAKDRYKVGIGYHAVPPPYTGNYMPPRADLSFAGLDDFMFKFKISETITSVNENESITSRSNEEIREEPKTVRSSAPIIEDWEYDSEDKCEDKSSTKQEKSSNDNSVKSVEFEKSVVNKKGKGIGQREVRPVWNNARRVNHQNFSKMTHPHPKRNFVPTTVATKSGQVLVKATKQNSAASTSTARPKVNTAIIRPNENAKSFYFKPNFLKKRNFSQRLAAKTNIFLRKVNATEGKKENDVKSSACWIWRPKGKLIDHTSKDNGSYTLKRFNYVDPNGRLKLLAERLQVREWEELSEVQKVNDFVAMDLEAQKSSAKEAQEISTKRTAKHLESDISKKQKVDEYVDPVVDDSEELRKCIEIVPDEVLIEATPISSRSPTIIDYKIHKERKKNYFKIIRADGNSQVYQTFEKMFKNFNREDLEVMWAIVKDKFKKEKPVDDMDNILFRTLKTMYKHHVEDTIWTYQ</sequence>
<evidence type="ECO:0000256" key="1">
    <source>
        <dbReference type="PROSITE-ProRule" id="PRU00047"/>
    </source>
</evidence>
<dbReference type="SMART" id="SM00343">
    <property type="entry name" value="ZnF_C2HC"/>
    <property type="match status" value="1"/>
</dbReference>
<keyword evidence="2" id="KW-0175">Coiled coil</keyword>
<dbReference type="InterPro" id="IPR001878">
    <property type="entry name" value="Znf_CCHC"/>
</dbReference>
<dbReference type="Gene3D" id="4.10.60.10">
    <property type="entry name" value="Zinc finger, CCHC-type"/>
    <property type="match status" value="1"/>
</dbReference>
<name>A0A6L2JCZ2_TANCI</name>
<gene>
    <name evidence="5" type="ORF">Tci_006749</name>
</gene>
<evidence type="ECO:0000256" key="2">
    <source>
        <dbReference type="SAM" id="Coils"/>
    </source>
</evidence>
<dbReference type="InterPro" id="IPR036875">
    <property type="entry name" value="Znf_CCHC_sf"/>
</dbReference>